<feature type="transmembrane region" description="Helical" evidence="7">
    <location>
        <begin position="64"/>
        <end position="82"/>
    </location>
</feature>
<feature type="transmembrane region" description="Helical" evidence="7">
    <location>
        <begin position="225"/>
        <end position="251"/>
    </location>
</feature>
<evidence type="ECO:0000256" key="4">
    <source>
        <dbReference type="ARBA" id="ARBA00022692"/>
    </source>
</evidence>
<dbReference type="InterPro" id="IPR011701">
    <property type="entry name" value="MFS"/>
</dbReference>
<dbReference type="AlphaFoldDB" id="A0A4R2BWE1"/>
<dbReference type="PANTHER" id="PTHR23517:SF13">
    <property type="entry name" value="MAJOR FACILITATOR SUPERFAMILY MFS_1"/>
    <property type="match status" value="1"/>
</dbReference>
<keyword evidence="4 7" id="KW-0812">Transmembrane</keyword>
<dbReference type="Gene3D" id="1.20.1250.20">
    <property type="entry name" value="MFS general substrate transporter like domains"/>
    <property type="match status" value="1"/>
</dbReference>
<evidence type="ECO:0000256" key="1">
    <source>
        <dbReference type="ARBA" id="ARBA00004651"/>
    </source>
</evidence>
<evidence type="ECO:0000259" key="8">
    <source>
        <dbReference type="PROSITE" id="PS50850"/>
    </source>
</evidence>
<feature type="transmembrane region" description="Helical" evidence="7">
    <location>
        <begin position="156"/>
        <end position="174"/>
    </location>
</feature>
<feature type="transmembrane region" description="Helical" evidence="7">
    <location>
        <begin position="354"/>
        <end position="377"/>
    </location>
</feature>
<dbReference type="Proteomes" id="UP000295351">
    <property type="component" value="Unassembled WGS sequence"/>
</dbReference>
<dbReference type="SUPFAM" id="SSF103473">
    <property type="entry name" value="MFS general substrate transporter"/>
    <property type="match status" value="1"/>
</dbReference>
<proteinExistence type="predicted"/>
<evidence type="ECO:0000313" key="9">
    <source>
        <dbReference type="EMBL" id="TCN32198.1"/>
    </source>
</evidence>
<dbReference type="GO" id="GO:0005886">
    <property type="term" value="C:plasma membrane"/>
    <property type="evidence" value="ECO:0007669"/>
    <property type="project" value="UniProtKB-SubCell"/>
</dbReference>
<evidence type="ECO:0000256" key="5">
    <source>
        <dbReference type="ARBA" id="ARBA00022989"/>
    </source>
</evidence>
<protein>
    <submittedName>
        <fullName evidence="9">Putative MFS family arabinose efflux permease</fullName>
    </submittedName>
</protein>
<evidence type="ECO:0000256" key="7">
    <source>
        <dbReference type="SAM" id="Phobius"/>
    </source>
</evidence>
<evidence type="ECO:0000256" key="3">
    <source>
        <dbReference type="ARBA" id="ARBA00022475"/>
    </source>
</evidence>
<feature type="transmembrane region" description="Helical" evidence="7">
    <location>
        <begin position="32"/>
        <end position="52"/>
    </location>
</feature>
<dbReference type="GO" id="GO:0022857">
    <property type="term" value="F:transmembrane transporter activity"/>
    <property type="evidence" value="ECO:0007669"/>
    <property type="project" value="InterPro"/>
</dbReference>
<comment type="caution">
    <text evidence="9">The sequence shown here is derived from an EMBL/GenBank/DDBJ whole genome shotgun (WGS) entry which is preliminary data.</text>
</comment>
<comment type="subcellular location">
    <subcellularLocation>
        <location evidence="1">Cell membrane</location>
        <topology evidence="1">Multi-pass membrane protein</topology>
    </subcellularLocation>
</comment>
<keyword evidence="6 7" id="KW-0472">Membrane</keyword>
<feature type="domain" description="Major facilitator superfamily (MFS) profile" evidence="8">
    <location>
        <begin position="1"/>
        <end position="382"/>
    </location>
</feature>
<sequence length="386" mass="39400">MIAAAFFVTMLGPTIPTPLYPLYEENLGFGGLMVTSIFTTYAVGVAIALVLFGRLSDQLGRRALLLPGLALALLSSVVFLIPDSIATLFLGRVLSGLSVGIFTGTATAALTDLAPSGAQRRYSLIAALVNMLGLGLGPVMAGALAEFTSAPLTLPYLSHIALVLLATIGIVMIAEPLDRTAKPFKWEFQRLSLPLQVRGTFIRAATAGFAGFSVLGLFASVAPALLIQVLGVTNHLVCGLIVFAQLGFSAIGQVASTRIQDRLAMLNGTAALSAGILLTGISILASSLPVLLAGAAVAGIGQGMSFRASLAALAERSPVQSRGEITSTFFLVLYVAQALPVMGVGVAAAPLGLAVAGVGFAVFVALIAAGAFFSLLLQQGTGKGQG</sequence>
<dbReference type="PROSITE" id="PS50850">
    <property type="entry name" value="MFS"/>
    <property type="match status" value="1"/>
</dbReference>
<keyword evidence="3" id="KW-1003">Cell membrane</keyword>
<reference evidence="9 10" key="1">
    <citation type="submission" date="2019-03" db="EMBL/GenBank/DDBJ databases">
        <title>Genomic Encyclopedia of Type Strains, Phase IV (KMG-IV): sequencing the most valuable type-strain genomes for metagenomic binning, comparative biology and taxonomic classification.</title>
        <authorList>
            <person name="Goeker M."/>
        </authorList>
    </citation>
    <scope>NUCLEOTIDE SEQUENCE [LARGE SCALE GENOMIC DNA]</scope>
    <source>
        <strain evidence="9 10">DSM 18401</strain>
    </source>
</reference>
<dbReference type="PANTHER" id="PTHR23517">
    <property type="entry name" value="RESISTANCE PROTEIN MDTM, PUTATIVE-RELATED-RELATED"/>
    <property type="match status" value="1"/>
</dbReference>
<feature type="transmembrane region" description="Helical" evidence="7">
    <location>
        <begin position="325"/>
        <end position="348"/>
    </location>
</feature>
<feature type="transmembrane region" description="Helical" evidence="7">
    <location>
        <begin position="122"/>
        <end position="144"/>
    </location>
</feature>
<name>A0A4R2BWE1_SHIGR</name>
<dbReference type="InterPro" id="IPR050171">
    <property type="entry name" value="MFS_Transporters"/>
</dbReference>
<evidence type="ECO:0000313" key="10">
    <source>
        <dbReference type="Proteomes" id="UP000295351"/>
    </source>
</evidence>
<dbReference type="InterPro" id="IPR020846">
    <property type="entry name" value="MFS_dom"/>
</dbReference>
<keyword evidence="10" id="KW-1185">Reference proteome</keyword>
<organism evidence="9 10">
    <name type="scientific">Shinella granuli</name>
    <dbReference type="NCBI Taxonomy" id="323621"/>
    <lineage>
        <taxon>Bacteria</taxon>
        <taxon>Pseudomonadati</taxon>
        <taxon>Pseudomonadota</taxon>
        <taxon>Alphaproteobacteria</taxon>
        <taxon>Hyphomicrobiales</taxon>
        <taxon>Rhizobiaceae</taxon>
        <taxon>Shinella</taxon>
    </lineage>
</organism>
<gene>
    <name evidence="9" type="ORF">EV665_1494</name>
</gene>
<evidence type="ECO:0000256" key="2">
    <source>
        <dbReference type="ARBA" id="ARBA00022448"/>
    </source>
</evidence>
<feature type="transmembrane region" description="Helical" evidence="7">
    <location>
        <begin position="195"/>
        <end position="219"/>
    </location>
</feature>
<keyword evidence="2" id="KW-0813">Transport</keyword>
<feature type="transmembrane region" description="Helical" evidence="7">
    <location>
        <begin position="88"/>
        <end position="110"/>
    </location>
</feature>
<accession>A0A4R2BWE1</accession>
<dbReference type="InterPro" id="IPR036259">
    <property type="entry name" value="MFS_trans_sf"/>
</dbReference>
<keyword evidence="5 7" id="KW-1133">Transmembrane helix</keyword>
<evidence type="ECO:0000256" key="6">
    <source>
        <dbReference type="ARBA" id="ARBA00023136"/>
    </source>
</evidence>
<dbReference type="EMBL" id="SLVX01000049">
    <property type="protein sequence ID" value="TCN32198.1"/>
    <property type="molecule type" value="Genomic_DNA"/>
</dbReference>
<dbReference type="Pfam" id="PF07690">
    <property type="entry name" value="MFS_1"/>
    <property type="match status" value="1"/>
</dbReference>